<proteinExistence type="predicted"/>
<dbReference type="AlphaFoldDB" id="A0A0U5B4I4"/>
<protein>
    <submittedName>
        <fullName evidence="1">Uncharacterized protein</fullName>
    </submittedName>
</protein>
<dbReference type="Proteomes" id="UP000217696">
    <property type="component" value="Chromosome"/>
</dbReference>
<organism evidence="1 2">
    <name type="scientific">Aneurinibacillus soli</name>
    <dbReference type="NCBI Taxonomy" id="1500254"/>
    <lineage>
        <taxon>Bacteria</taxon>
        <taxon>Bacillati</taxon>
        <taxon>Bacillota</taxon>
        <taxon>Bacilli</taxon>
        <taxon>Bacillales</taxon>
        <taxon>Paenibacillaceae</taxon>
        <taxon>Aneurinibacillus group</taxon>
        <taxon>Aneurinibacillus</taxon>
    </lineage>
</organism>
<evidence type="ECO:0000313" key="1">
    <source>
        <dbReference type="EMBL" id="BAU29586.1"/>
    </source>
</evidence>
<reference evidence="1 2" key="1">
    <citation type="submission" date="2015-12" db="EMBL/GenBank/DDBJ databases">
        <title>Genome sequence of Aneurinibacillus soli.</title>
        <authorList>
            <person name="Lee J.S."/>
            <person name="Lee K.C."/>
            <person name="Kim K.K."/>
            <person name="Lee B.W."/>
        </authorList>
    </citation>
    <scope>NUCLEOTIDE SEQUENCE [LARGE SCALE GENOMIC DNA]</scope>
    <source>
        <strain evidence="1 2">CB4</strain>
    </source>
</reference>
<accession>A0A0U5B4I4</accession>
<dbReference type="KEGG" id="asoc:CB4_03797"/>
<evidence type="ECO:0000313" key="2">
    <source>
        <dbReference type="Proteomes" id="UP000217696"/>
    </source>
</evidence>
<dbReference type="RefSeq" id="WP_096467251.1">
    <property type="nucleotide sequence ID" value="NZ_AP017312.1"/>
</dbReference>
<keyword evidence="2" id="KW-1185">Reference proteome</keyword>
<sequence>MLKNLNSKLSFESIWIVAFLTFLLSQLDMVFPQVKGVCWIVEIYIFYKLLELLYKIKQSSDSLSSLENFYINNYFIDLKKRRQIIKAIISLYVTLILAILTYQSLNNKLNINNMLEINISFYIMISILALLVVSFLINTRISPILIIFPSTILGFFITLILIVIFLSMVTGALYVLKLFTQGDINQFDTSIFLYHLERVVSFREVLISFILLFQDVKYLYINILITVLIQVIIIASTPKYGIKRTKFAFIFVNYVFNSVILYLLYVSVDLSKAILGTPSHMDKYLLSQLLMETGAENIEKLPEKFKGLFDNFVNVSILPYVIGSFLGLIGLELQESHYQRKAKNYYINALSNCIEENQDAVVAALKKAVLFGGEIYELLIRSNVKFDNYIPQLVSAEGSEKAFWNKMCGWCKEIFKTVRNLTPKVFASVLDFILYIPDGIRNTLYSLAEFYERQSLKSATVWVIALFVFSIIDNFKGEIYIFQIRALFPMPILILVILNIFIFIFPIMLFFGFVAQLYYEYEKSNIRSLFYLIIHFLLVCMIIYGYSDTLYYNILNMFFNLR</sequence>
<gene>
    <name evidence="1" type="ORF">CB4_03797</name>
</gene>
<name>A0A0U5B4I4_9BACL</name>
<dbReference type="EMBL" id="AP017312">
    <property type="protein sequence ID" value="BAU29586.1"/>
    <property type="molecule type" value="Genomic_DNA"/>
</dbReference>